<comment type="similarity">
    <text evidence="1">Belongs to the SMP-30/CGR1 family.</text>
</comment>
<reference evidence="5" key="1">
    <citation type="journal article" date="2019" name="Int. J. Syst. Evol. Microbiol.">
        <title>The Global Catalogue of Microorganisms (GCM) 10K type strain sequencing project: providing services to taxonomists for standard genome sequencing and annotation.</title>
        <authorList>
            <consortium name="The Broad Institute Genomics Platform"/>
            <consortium name="The Broad Institute Genome Sequencing Center for Infectious Disease"/>
            <person name="Wu L."/>
            <person name="Ma J."/>
        </authorList>
    </citation>
    <scope>NUCLEOTIDE SEQUENCE [LARGE SCALE GENOMIC DNA]</scope>
    <source>
        <strain evidence="5">JCM 17986</strain>
    </source>
</reference>
<keyword evidence="5" id="KW-1185">Reference proteome</keyword>
<proteinExistence type="inferred from homology"/>
<dbReference type="Proteomes" id="UP001500466">
    <property type="component" value="Unassembled WGS sequence"/>
</dbReference>
<dbReference type="EMBL" id="BAABHS010000008">
    <property type="protein sequence ID" value="GAA4961946.1"/>
    <property type="molecule type" value="Genomic_DNA"/>
</dbReference>
<keyword evidence="2" id="KW-0378">Hydrolase</keyword>
<comment type="caution">
    <text evidence="4">The sequence shown here is derived from an EMBL/GenBank/DDBJ whole genome shotgun (WGS) entry which is preliminary data.</text>
</comment>
<dbReference type="Gene3D" id="2.120.10.30">
    <property type="entry name" value="TolB, C-terminal domain"/>
    <property type="match status" value="1"/>
</dbReference>
<dbReference type="PANTHER" id="PTHR47572">
    <property type="entry name" value="LIPOPROTEIN-RELATED"/>
    <property type="match status" value="1"/>
</dbReference>
<dbReference type="PANTHER" id="PTHR47572:SF4">
    <property type="entry name" value="LACTONASE DRP35"/>
    <property type="match status" value="1"/>
</dbReference>
<gene>
    <name evidence="4" type="ORF">GCM10023205_26950</name>
</gene>
<dbReference type="InterPro" id="IPR051262">
    <property type="entry name" value="SMP-30/CGR1_Lactonase"/>
</dbReference>
<dbReference type="SUPFAM" id="SSF63829">
    <property type="entry name" value="Calcium-dependent phosphotriesterase"/>
    <property type="match status" value="1"/>
</dbReference>
<organism evidence="4 5">
    <name type="scientific">Yinghuangia aomiensis</name>
    <dbReference type="NCBI Taxonomy" id="676205"/>
    <lineage>
        <taxon>Bacteria</taxon>
        <taxon>Bacillati</taxon>
        <taxon>Actinomycetota</taxon>
        <taxon>Actinomycetes</taxon>
        <taxon>Kitasatosporales</taxon>
        <taxon>Streptomycetaceae</taxon>
        <taxon>Yinghuangia</taxon>
    </lineage>
</organism>
<accession>A0ABP9H5Y6</accession>
<dbReference type="InterPro" id="IPR013658">
    <property type="entry name" value="SGL"/>
</dbReference>
<evidence type="ECO:0000313" key="4">
    <source>
        <dbReference type="EMBL" id="GAA4961946.1"/>
    </source>
</evidence>
<dbReference type="Pfam" id="PF08450">
    <property type="entry name" value="SGL"/>
    <property type="match status" value="1"/>
</dbReference>
<sequence length="273" mass="28533">MHAGELLAGLTFPEAPRWWDDRLWFSDFHTHTVRSVGEDGVGRVELTLAGPPSGLGRLPDGGLLVVDMHGRRVLRHGPGGLVTHGDFSAHAGGDGNDMVVAADGTAYVGNFGFDPYAGEPPAPAALFRISPAGNVSTAADGLMFPNGAVIVDAGRTLVVAETYAGRLTAFTIGPDGELTERRIWAELPDGLRPDGIAADPGGGIWVACLTPEVLRLTDGGAVTHRVVCAGRALACAVGGPDDVRLFVCTTEHMNTAETLRARSGRIEVADIRV</sequence>
<feature type="domain" description="SMP-30/Gluconolactonase/LRE-like region" evidence="3">
    <location>
        <begin position="12"/>
        <end position="250"/>
    </location>
</feature>
<evidence type="ECO:0000313" key="5">
    <source>
        <dbReference type="Proteomes" id="UP001500466"/>
    </source>
</evidence>
<evidence type="ECO:0000256" key="1">
    <source>
        <dbReference type="ARBA" id="ARBA00008853"/>
    </source>
</evidence>
<evidence type="ECO:0000256" key="2">
    <source>
        <dbReference type="ARBA" id="ARBA00022801"/>
    </source>
</evidence>
<evidence type="ECO:0000259" key="3">
    <source>
        <dbReference type="Pfam" id="PF08450"/>
    </source>
</evidence>
<name>A0ABP9H5Y6_9ACTN</name>
<protein>
    <submittedName>
        <fullName evidence="4">SMP-30/gluconolactonase/LRE family protein</fullName>
    </submittedName>
</protein>
<dbReference type="InterPro" id="IPR011042">
    <property type="entry name" value="6-blade_b-propeller_TolB-like"/>
</dbReference>